<proteinExistence type="predicted"/>
<comment type="caution">
    <text evidence="3">The sequence shown here is derived from an EMBL/GenBank/DDBJ whole genome shotgun (WGS) entry which is preliminary data.</text>
</comment>
<keyword evidence="1" id="KW-0472">Membrane</keyword>
<evidence type="ECO:0000256" key="1">
    <source>
        <dbReference type="SAM" id="Phobius"/>
    </source>
</evidence>
<dbReference type="Proteomes" id="UP000285236">
    <property type="component" value="Unassembled WGS sequence"/>
</dbReference>
<dbReference type="Proteomes" id="UP000286501">
    <property type="component" value="Unassembled WGS sequence"/>
</dbReference>
<name>A0A3R6CAR9_9BACT</name>
<feature type="transmembrane region" description="Helical" evidence="1">
    <location>
        <begin position="20"/>
        <end position="38"/>
    </location>
</feature>
<accession>A0A3R6CAR9</accession>
<reference evidence="4 5" key="1">
    <citation type="submission" date="2018-08" db="EMBL/GenBank/DDBJ databases">
        <title>A genome reference for cultivated species of the human gut microbiota.</title>
        <authorList>
            <person name="Zou Y."/>
            <person name="Xue W."/>
            <person name="Luo G."/>
        </authorList>
    </citation>
    <scope>NUCLEOTIDE SEQUENCE [LARGE SCALE GENOMIC DNA]</scope>
    <source>
        <strain evidence="2 4">AF15-25</strain>
        <strain evidence="3 5">AM22-1</strain>
    </source>
</reference>
<evidence type="ECO:0000313" key="2">
    <source>
        <dbReference type="EMBL" id="RGV00727.1"/>
    </source>
</evidence>
<evidence type="ECO:0000313" key="5">
    <source>
        <dbReference type="Proteomes" id="UP000286501"/>
    </source>
</evidence>
<dbReference type="EMBL" id="QRYP01000002">
    <property type="protein sequence ID" value="RGV00727.1"/>
    <property type="molecule type" value="Genomic_DNA"/>
</dbReference>
<feature type="transmembrane region" description="Helical" evidence="1">
    <location>
        <begin position="50"/>
        <end position="67"/>
    </location>
</feature>
<evidence type="ECO:0000313" key="3">
    <source>
        <dbReference type="EMBL" id="RHG68105.1"/>
    </source>
</evidence>
<dbReference type="EMBL" id="QRIN01000009">
    <property type="protein sequence ID" value="RHG68105.1"/>
    <property type="molecule type" value="Genomic_DNA"/>
</dbReference>
<organism evidence="3 5">
    <name type="scientific">Segatella copri</name>
    <dbReference type="NCBI Taxonomy" id="165179"/>
    <lineage>
        <taxon>Bacteria</taxon>
        <taxon>Pseudomonadati</taxon>
        <taxon>Bacteroidota</taxon>
        <taxon>Bacteroidia</taxon>
        <taxon>Bacteroidales</taxon>
        <taxon>Prevotellaceae</taxon>
        <taxon>Segatella</taxon>
    </lineage>
</organism>
<dbReference type="RefSeq" id="WP_118078932.1">
    <property type="nucleotide sequence ID" value="NZ_QRIE01000015.1"/>
</dbReference>
<evidence type="ECO:0000313" key="4">
    <source>
        <dbReference type="Proteomes" id="UP000285236"/>
    </source>
</evidence>
<keyword evidence="1" id="KW-1133">Transmembrane helix</keyword>
<gene>
    <name evidence="3" type="ORF">DW250_03300</name>
    <name evidence="2" type="ORF">DWW35_01580</name>
</gene>
<sequence>MKIRLNKSAGRLEIRTKKRIIAFSCDILKGSYYLVPTVRFDVSRAYGEKSIWLFFLGAFVLIDIFKIKD</sequence>
<dbReference type="AlphaFoldDB" id="A0A3R6CAR9"/>
<protein>
    <submittedName>
        <fullName evidence="3">Uncharacterized protein</fullName>
    </submittedName>
</protein>
<keyword evidence="1" id="KW-0812">Transmembrane</keyword>